<dbReference type="OrthoDB" id="9821932at2"/>
<dbReference type="Proteomes" id="UP000323917">
    <property type="component" value="Chromosome"/>
</dbReference>
<dbReference type="EMBL" id="CP042913">
    <property type="protein sequence ID" value="QEG33124.1"/>
    <property type="molecule type" value="Genomic_DNA"/>
</dbReference>
<evidence type="ECO:0000313" key="1">
    <source>
        <dbReference type="EMBL" id="QEG33124.1"/>
    </source>
</evidence>
<dbReference type="AlphaFoldDB" id="A0A5B9Q2B6"/>
<reference evidence="1 2" key="1">
    <citation type="submission" date="2019-08" db="EMBL/GenBank/DDBJ databases">
        <title>Deep-cultivation of Planctomycetes and their phenomic and genomic characterization uncovers novel biology.</title>
        <authorList>
            <person name="Wiegand S."/>
            <person name="Jogler M."/>
            <person name="Boedeker C."/>
            <person name="Pinto D."/>
            <person name="Vollmers J."/>
            <person name="Rivas-Marin E."/>
            <person name="Kohn T."/>
            <person name="Peeters S.H."/>
            <person name="Heuer A."/>
            <person name="Rast P."/>
            <person name="Oberbeckmann S."/>
            <person name="Bunk B."/>
            <person name="Jeske O."/>
            <person name="Meyerdierks A."/>
            <person name="Storesund J.E."/>
            <person name="Kallscheuer N."/>
            <person name="Luecker S."/>
            <person name="Lage O.M."/>
            <person name="Pohl T."/>
            <person name="Merkel B.J."/>
            <person name="Hornburger P."/>
            <person name="Mueller R.-W."/>
            <person name="Bruemmer F."/>
            <person name="Labrenz M."/>
            <person name="Spormann A.M."/>
            <person name="Op den Camp H."/>
            <person name="Overmann J."/>
            <person name="Amann R."/>
            <person name="Jetten M.S.M."/>
            <person name="Mascher T."/>
            <person name="Medema M.H."/>
            <person name="Devos D.P."/>
            <person name="Kaster A.-K."/>
            <person name="Ovreas L."/>
            <person name="Rohde M."/>
            <person name="Galperin M.Y."/>
            <person name="Jogler C."/>
        </authorList>
    </citation>
    <scope>NUCLEOTIDE SEQUENCE [LARGE SCALE GENOMIC DNA]</scope>
    <source>
        <strain evidence="1 2">Pr1d</strain>
    </source>
</reference>
<name>A0A5B9Q2B6_9BACT</name>
<accession>A0A5B9Q2B6</accession>
<proteinExistence type="predicted"/>
<organism evidence="1 2">
    <name type="scientific">Bythopirellula goksoeyrii</name>
    <dbReference type="NCBI Taxonomy" id="1400387"/>
    <lineage>
        <taxon>Bacteria</taxon>
        <taxon>Pseudomonadati</taxon>
        <taxon>Planctomycetota</taxon>
        <taxon>Planctomycetia</taxon>
        <taxon>Pirellulales</taxon>
        <taxon>Lacipirellulaceae</taxon>
        <taxon>Bythopirellula</taxon>
    </lineage>
</organism>
<dbReference type="RefSeq" id="WP_148071931.1">
    <property type="nucleotide sequence ID" value="NZ_CP042913.1"/>
</dbReference>
<gene>
    <name evidence="1" type="ORF">Pr1d_03850</name>
</gene>
<dbReference type="KEGG" id="bgok:Pr1d_03850"/>
<protein>
    <submittedName>
        <fullName evidence="1">Uncharacterized protein</fullName>
    </submittedName>
</protein>
<sequence>MKLSPSAARVAFMIQLQTRGSATDVARIQHVVHLFRGHRLPCTWSVAGCCSLESIEQMGIQHSTDSVALTIGTDNVVPQQFRETLRKRLAAMRSCGDVNIQLVAGDPAALRPHSAILAEQGILAVLSNSDERACPSSHTPLPCGLWQMNFGAQIPRRSWLASLLSGNQAVLRQISKMSAMDQPLLVSIDASAVAHTSARSLQQLDKLLQSISLSASRQEVNIVTIGEIVAGLTASRVSRPQQSILRAA</sequence>
<keyword evidence="2" id="KW-1185">Reference proteome</keyword>
<evidence type="ECO:0000313" key="2">
    <source>
        <dbReference type="Proteomes" id="UP000323917"/>
    </source>
</evidence>